<keyword evidence="12" id="KW-0963">Cytoplasm</keyword>
<dbReference type="InterPro" id="IPR036188">
    <property type="entry name" value="FAD/NAD-bd_sf"/>
</dbReference>
<keyword evidence="9 12" id="KW-0274">FAD</keyword>
<dbReference type="InterPro" id="IPR050464">
    <property type="entry name" value="Zeta_carotene_desat/Oxidored"/>
</dbReference>
<comment type="catalytic activity">
    <reaction evidence="1">
        <text>coproporphyrinogen III + 3 O2 = coproporphyrin III + 3 H2O2</text>
        <dbReference type="Rhea" id="RHEA:43436"/>
        <dbReference type="ChEBI" id="CHEBI:15379"/>
        <dbReference type="ChEBI" id="CHEBI:16240"/>
        <dbReference type="ChEBI" id="CHEBI:57309"/>
        <dbReference type="ChEBI" id="CHEBI:131725"/>
        <dbReference type="EC" id="1.3.3.15"/>
    </reaction>
    <physiologicalReaction direction="left-to-right" evidence="1">
        <dbReference type="Rhea" id="RHEA:43437"/>
    </physiologicalReaction>
</comment>
<dbReference type="PANTHER" id="PTHR42923:SF3">
    <property type="entry name" value="PROTOPORPHYRINOGEN OXIDASE"/>
    <property type="match status" value="1"/>
</dbReference>
<dbReference type="PANTHER" id="PTHR42923">
    <property type="entry name" value="PROTOPORPHYRINOGEN OXIDASE"/>
    <property type="match status" value="1"/>
</dbReference>
<dbReference type="UniPathway" id="UPA00252"/>
<dbReference type="SUPFAM" id="SSF51905">
    <property type="entry name" value="FAD/NAD(P)-binding domain"/>
    <property type="match status" value="1"/>
</dbReference>
<dbReference type="InterPro" id="IPR002937">
    <property type="entry name" value="Amino_oxidase"/>
</dbReference>
<evidence type="ECO:0000256" key="11">
    <source>
        <dbReference type="ARBA" id="ARBA00023133"/>
    </source>
</evidence>
<name>A0A3D4SYB5_9CORY</name>
<evidence type="ECO:0000313" key="15">
    <source>
        <dbReference type="Proteomes" id="UP000261739"/>
    </source>
</evidence>
<comment type="pathway">
    <text evidence="4 12">Porphyrin-containing compound metabolism; protoheme biosynthesis.</text>
</comment>
<dbReference type="Proteomes" id="UP000261739">
    <property type="component" value="Unassembled WGS sequence"/>
</dbReference>
<evidence type="ECO:0000256" key="1">
    <source>
        <dbReference type="ARBA" id="ARBA00001755"/>
    </source>
</evidence>
<dbReference type="NCBIfam" id="TIGR00562">
    <property type="entry name" value="proto_IX_ox"/>
    <property type="match status" value="1"/>
</dbReference>
<keyword evidence="11 12" id="KW-0350">Heme biosynthesis</keyword>
<dbReference type="GO" id="GO:0005737">
    <property type="term" value="C:cytoplasm"/>
    <property type="evidence" value="ECO:0007669"/>
    <property type="project" value="UniProtKB-SubCell"/>
</dbReference>
<dbReference type="Pfam" id="PF01593">
    <property type="entry name" value="Amino_oxidase"/>
    <property type="match status" value="1"/>
</dbReference>
<feature type="domain" description="Amine oxidase" evidence="13">
    <location>
        <begin position="12"/>
        <end position="463"/>
    </location>
</feature>
<accession>A0A3D4SYB5</accession>
<evidence type="ECO:0000313" key="14">
    <source>
        <dbReference type="EMBL" id="HCT14264.1"/>
    </source>
</evidence>
<evidence type="ECO:0000256" key="2">
    <source>
        <dbReference type="ARBA" id="ARBA00001974"/>
    </source>
</evidence>
<dbReference type="InterPro" id="IPR004572">
    <property type="entry name" value="Protoporphyrinogen_oxidase"/>
</dbReference>
<keyword evidence="10 12" id="KW-0560">Oxidoreductase</keyword>
<dbReference type="AlphaFoldDB" id="A0A3D4SYB5"/>
<evidence type="ECO:0000256" key="7">
    <source>
        <dbReference type="ARBA" id="ARBA00019046"/>
    </source>
</evidence>
<dbReference type="Gene3D" id="3.50.50.60">
    <property type="entry name" value="FAD/NAD(P)-binding domain"/>
    <property type="match status" value="1"/>
</dbReference>
<reference evidence="14 15" key="1">
    <citation type="journal article" date="2018" name="Nat. Biotechnol.">
        <title>A standardized bacterial taxonomy based on genome phylogeny substantially revises the tree of life.</title>
        <authorList>
            <person name="Parks D.H."/>
            <person name="Chuvochina M."/>
            <person name="Waite D.W."/>
            <person name="Rinke C."/>
            <person name="Skarshewski A."/>
            <person name="Chaumeil P.A."/>
            <person name="Hugenholtz P."/>
        </authorList>
    </citation>
    <scope>NUCLEOTIDE SEQUENCE [LARGE SCALE GENOMIC DNA]</scope>
    <source>
        <strain evidence="14">UBA11247</strain>
    </source>
</reference>
<protein>
    <recommendedName>
        <fullName evidence="7 12">Coproporphyrinogen III oxidase</fullName>
        <ecNumber evidence="6 12">1.3.3.15</ecNumber>
    </recommendedName>
</protein>
<comment type="caution">
    <text evidence="14">The sequence shown here is derived from an EMBL/GenBank/DDBJ whole genome shotgun (WGS) entry which is preliminary data.</text>
</comment>
<dbReference type="EMBL" id="DQID01000153">
    <property type="protein sequence ID" value="HCT14264.1"/>
    <property type="molecule type" value="Genomic_DNA"/>
</dbReference>
<dbReference type="STRING" id="863239.GCA_000213935_02591"/>
<comment type="function">
    <text evidence="3 12">Involved in coproporphyrin-dependent heme b biosynthesis. Catalyzes the oxidation of coproporphyrinogen III to coproporphyrin III.</text>
</comment>
<evidence type="ECO:0000256" key="6">
    <source>
        <dbReference type="ARBA" id="ARBA00012402"/>
    </source>
</evidence>
<evidence type="ECO:0000256" key="8">
    <source>
        <dbReference type="ARBA" id="ARBA00022630"/>
    </source>
</evidence>
<dbReference type="EC" id="1.3.3.15" evidence="6 12"/>
<dbReference type="GO" id="GO:0004729">
    <property type="term" value="F:oxygen-dependent protoporphyrinogen oxidase activity"/>
    <property type="evidence" value="ECO:0007669"/>
    <property type="project" value="UniProtKB-UniRule"/>
</dbReference>
<proteinExistence type="inferred from homology"/>
<comment type="cofactor">
    <cofactor evidence="2 12">
        <name>FAD</name>
        <dbReference type="ChEBI" id="CHEBI:57692"/>
    </cofactor>
</comment>
<dbReference type="GO" id="GO:0006783">
    <property type="term" value="P:heme biosynthetic process"/>
    <property type="evidence" value="ECO:0007669"/>
    <property type="project" value="UniProtKB-UniRule"/>
</dbReference>
<evidence type="ECO:0000256" key="10">
    <source>
        <dbReference type="ARBA" id="ARBA00023002"/>
    </source>
</evidence>
<evidence type="ECO:0000259" key="13">
    <source>
        <dbReference type="Pfam" id="PF01593"/>
    </source>
</evidence>
<evidence type="ECO:0000256" key="3">
    <source>
        <dbReference type="ARBA" id="ARBA00002185"/>
    </source>
</evidence>
<gene>
    <name evidence="14" type="primary">hemG</name>
    <name evidence="14" type="ORF">DIW82_05570</name>
</gene>
<evidence type="ECO:0000256" key="9">
    <source>
        <dbReference type="ARBA" id="ARBA00022827"/>
    </source>
</evidence>
<dbReference type="Gene3D" id="3.90.660.20">
    <property type="entry name" value="Protoporphyrinogen oxidase, mitochondrial, domain 2"/>
    <property type="match status" value="1"/>
</dbReference>
<evidence type="ECO:0000256" key="12">
    <source>
        <dbReference type="RuleBase" id="RU364052"/>
    </source>
</evidence>
<dbReference type="Gene3D" id="1.10.3110.10">
    <property type="entry name" value="protoporphyrinogen ix oxidase, domain 3"/>
    <property type="match status" value="1"/>
</dbReference>
<comment type="subcellular location">
    <subcellularLocation>
        <location evidence="12">Cytoplasm</location>
    </subcellularLocation>
</comment>
<comment type="similarity">
    <text evidence="5 12">Belongs to the protoporphyrinogen/coproporphyrinogen oxidase family. Coproporphyrinogen III oxidase subfamily.</text>
</comment>
<sequence length="470" mass="49218">MTYSVAVIGGGISGVTAAWELRRQLGPEAAITVFEAYDRLGGKLKTVDFADGPVDMGAEAFLTRRTGLDAIIREVGLADQLRVPSGLPSGFFADGHLVSAPAHTVMGIPAHGADVADLVSVETAARIDAEPDAAGLDWTPGTDINVGELVRSRYGDEAVQRLVSPMLGGVYSSSADDLGLRATVPDLAAEFDALAERDGTVHLATAVQRMLDRRAVAAEKQRESGTAPAPAFNTLATGYRELVRQLARAADADIRLNSQVESVSSWQGGYWLEPFGQFDAVIVATPAPTAAVLLQDVVPHAATRLDRVQLASSAVVGMRFATDEGLPRRSGVLLGSDAPTHAKAFTFSSRKWPHIADRGGAFVRASFGTLRDPGLLDADDETLIGYAVEDLATVTGASLRPVETFVQRWWGGLPCYGVGHRRLVDGVRAAVAEVDGIAVAGAVFDGVGVPACADTGRAAATKIVADLGAR</sequence>
<keyword evidence="8 12" id="KW-0285">Flavoprotein</keyword>
<organism evidence="14 15">
    <name type="scientific">Corynebacterium nuruki</name>
    <dbReference type="NCBI Taxonomy" id="1032851"/>
    <lineage>
        <taxon>Bacteria</taxon>
        <taxon>Bacillati</taxon>
        <taxon>Actinomycetota</taxon>
        <taxon>Actinomycetes</taxon>
        <taxon>Mycobacteriales</taxon>
        <taxon>Corynebacteriaceae</taxon>
        <taxon>Corynebacterium</taxon>
    </lineage>
</organism>
<evidence type="ECO:0000256" key="4">
    <source>
        <dbReference type="ARBA" id="ARBA00004744"/>
    </source>
</evidence>
<dbReference type="SUPFAM" id="SSF54373">
    <property type="entry name" value="FAD-linked reductases, C-terminal domain"/>
    <property type="match status" value="1"/>
</dbReference>
<evidence type="ECO:0000256" key="5">
    <source>
        <dbReference type="ARBA" id="ARBA00008310"/>
    </source>
</evidence>